<keyword evidence="2" id="KW-1185">Reference proteome</keyword>
<name>A0ACC1U1I4_9AGAR</name>
<dbReference type="EMBL" id="MU795090">
    <property type="protein sequence ID" value="KAJ3810708.1"/>
    <property type="molecule type" value="Genomic_DNA"/>
</dbReference>
<sequence length="278" mass="31542">MSGNMNMTICGSNQVIAIEYWMMTAPEVFSDFCALRFIEAYAFEVEGQSEPFPKRHVTANQNPLSATLVCIGRFICESNIYRTISNSARQIVLGIQLQPRRLKWYPSGTNLSSYYVPLGPWPLNPSLIMMSIFSPIFATNSTLYIQTASDRKDPTFMSMSSGCCLMLYDVQPELSVHPSRPTPPRHLHLSGGDLRLDTATEYIQSFGARVEDLEIRQRTQGYSGCLWRKELTVEEEAFLYVSVLDPVVCGAFLSDCTQPRIKERFKKISQFVNDKEKL</sequence>
<proteinExistence type="predicted"/>
<evidence type="ECO:0000313" key="2">
    <source>
        <dbReference type="Proteomes" id="UP001163835"/>
    </source>
</evidence>
<reference evidence="1" key="1">
    <citation type="submission" date="2022-09" db="EMBL/GenBank/DDBJ databases">
        <title>A Global Phylogenomic Analysis of the Shiitake Genus Lentinula.</title>
        <authorList>
            <consortium name="DOE Joint Genome Institute"/>
            <person name="Sierra-Patev S."/>
            <person name="Min B."/>
            <person name="Naranjo-Ortiz M."/>
            <person name="Looney B."/>
            <person name="Konkel Z."/>
            <person name="Slot J.C."/>
            <person name="Sakamoto Y."/>
            <person name="Steenwyk J.L."/>
            <person name="Rokas A."/>
            <person name="Carro J."/>
            <person name="Camarero S."/>
            <person name="Ferreira P."/>
            <person name="Molpeceres G."/>
            <person name="Ruiz-Duenas F.J."/>
            <person name="Serrano A."/>
            <person name="Henrissat B."/>
            <person name="Drula E."/>
            <person name="Hughes K.W."/>
            <person name="Mata J.L."/>
            <person name="Ishikawa N.K."/>
            <person name="Vargas-Isla R."/>
            <person name="Ushijima S."/>
            <person name="Smith C.A."/>
            <person name="Ahrendt S."/>
            <person name="Andreopoulos W."/>
            <person name="He G."/>
            <person name="Labutti K."/>
            <person name="Lipzen A."/>
            <person name="Ng V."/>
            <person name="Riley R."/>
            <person name="Sandor L."/>
            <person name="Barry K."/>
            <person name="Martinez A.T."/>
            <person name="Xiao Y."/>
            <person name="Gibbons J.G."/>
            <person name="Terashima K."/>
            <person name="Grigoriev I.V."/>
            <person name="Hibbett D.S."/>
        </authorList>
    </citation>
    <scope>NUCLEOTIDE SEQUENCE</scope>
    <source>
        <strain evidence="1">TMI1499</strain>
    </source>
</reference>
<organism evidence="1 2">
    <name type="scientific">Lentinula aff. lateritia</name>
    <dbReference type="NCBI Taxonomy" id="2804960"/>
    <lineage>
        <taxon>Eukaryota</taxon>
        <taxon>Fungi</taxon>
        <taxon>Dikarya</taxon>
        <taxon>Basidiomycota</taxon>
        <taxon>Agaricomycotina</taxon>
        <taxon>Agaricomycetes</taxon>
        <taxon>Agaricomycetidae</taxon>
        <taxon>Agaricales</taxon>
        <taxon>Marasmiineae</taxon>
        <taxon>Omphalotaceae</taxon>
        <taxon>Lentinula</taxon>
    </lineage>
</organism>
<dbReference type="Proteomes" id="UP001163835">
    <property type="component" value="Unassembled WGS sequence"/>
</dbReference>
<accession>A0ACC1U1I4</accession>
<evidence type="ECO:0000313" key="1">
    <source>
        <dbReference type="EMBL" id="KAJ3810708.1"/>
    </source>
</evidence>
<protein>
    <submittedName>
        <fullName evidence="1">Uncharacterized protein</fullName>
    </submittedName>
</protein>
<gene>
    <name evidence="1" type="ORF">F5876DRAFT_65405</name>
</gene>
<comment type="caution">
    <text evidence="1">The sequence shown here is derived from an EMBL/GenBank/DDBJ whole genome shotgun (WGS) entry which is preliminary data.</text>
</comment>